<name>A0A564YC37_HYMDI</name>
<proteinExistence type="predicted"/>
<dbReference type="InterPro" id="IPR015915">
    <property type="entry name" value="Kelch-typ_b-propeller"/>
</dbReference>
<organism evidence="1 2">
    <name type="scientific">Hymenolepis diminuta</name>
    <name type="common">Rat tapeworm</name>
    <dbReference type="NCBI Taxonomy" id="6216"/>
    <lineage>
        <taxon>Eukaryota</taxon>
        <taxon>Metazoa</taxon>
        <taxon>Spiralia</taxon>
        <taxon>Lophotrochozoa</taxon>
        <taxon>Platyhelminthes</taxon>
        <taxon>Cestoda</taxon>
        <taxon>Eucestoda</taxon>
        <taxon>Cyclophyllidea</taxon>
        <taxon>Hymenolepididae</taxon>
        <taxon>Hymenolepis</taxon>
    </lineage>
</organism>
<sequence>MVSLSGIQDMPGLITDLFVESIDIPVEWRFSGQFSRSAMEHTNTSVSKLLSFIGPRSQTSEYVFFHFNLLAKCSNVKTELKLGGGGCWRVVAYQNKLVFIGGWESGCNHLSSRVDSMDPLTGRVSPITDLIDARQRPTCVATENEIFVFTDFRWNALAVYCGEVYESASERWVLC</sequence>
<dbReference type="Proteomes" id="UP000321570">
    <property type="component" value="Unassembled WGS sequence"/>
</dbReference>
<dbReference type="EMBL" id="CABIJS010000122">
    <property type="protein sequence ID" value="VUZ44084.1"/>
    <property type="molecule type" value="Genomic_DNA"/>
</dbReference>
<evidence type="ECO:0000313" key="1">
    <source>
        <dbReference type="EMBL" id="VUZ44084.1"/>
    </source>
</evidence>
<accession>A0A564YC37</accession>
<keyword evidence="2" id="KW-1185">Reference proteome</keyword>
<dbReference type="SUPFAM" id="SSF117281">
    <property type="entry name" value="Kelch motif"/>
    <property type="match status" value="1"/>
</dbReference>
<protein>
    <submittedName>
        <fullName evidence="1">Uncharacterized protein</fullName>
    </submittedName>
</protein>
<dbReference type="AlphaFoldDB" id="A0A564YC37"/>
<evidence type="ECO:0000313" key="2">
    <source>
        <dbReference type="Proteomes" id="UP000321570"/>
    </source>
</evidence>
<reference evidence="1 2" key="1">
    <citation type="submission" date="2019-07" db="EMBL/GenBank/DDBJ databases">
        <authorList>
            <person name="Jastrzebski P J."/>
            <person name="Paukszto L."/>
            <person name="Jastrzebski P J."/>
        </authorList>
    </citation>
    <scope>NUCLEOTIDE SEQUENCE [LARGE SCALE GENOMIC DNA]</scope>
    <source>
        <strain evidence="1 2">WMS-il1</strain>
    </source>
</reference>
<gene>
    <name evidence="1" type="ORF">WMSIL1_LOCUS4144</name>
</gene>
<dbReference type="Gene3D" id="2.120.10.80">
    <property type="entry name" value="Kelch-type beta propeller"/>
    <property type="match status" value="1"/>
</dbReference>